<reference evidence="2" key="1">
    <citation type="submission" date="2012-12" db="EMBL/GenBank/DDBJ databases">
        <title>Identification and characterization of a phenylalanine ammonia-lyase gene family in Isatis indigotica Fort.</title>
        <authorList>
            <person name="Liu Q."/>
            <person name="Chen J."/>
            <person name="Zhou X."/>
            <person name="Di P."/>
            <person name="Xiao Y."/>
            <person name="Xuan H."/>
            <person name="Zhang L."/>
            <person name="Chen W."/>
        </authorList>
    </citation>
    <scope>NUCLEOTIDE SEQUENCE</scope>
    <source>
        <tissue evidence="2">Salivary gland</tissue>
    </source>
</reference>
<accession>A0A0K8RDR4</accession>
<organism evidence="2">
    <name type="scientific">Ixodes ricinus</name>
    <name type="common">Common tick</name>
    <name type="synonym">Acarus ricinus</name>
    <dbReference type="NCBI Taxonomy" id="34613"/>
    <lineage>
        <taxon>Eukaryota</taxon>
        <taxon>Metazoa</taxon>
        <taxon>Ecdysozoa</taxon>
        <taxon>Arthropoda</taxon>
        <taxon>Chelicerata</taxon>
        <taxon>Arachnida</taxon>
        <taxon>Acari</taxon>
        <taxon>Parasitiformes</taxon>
        <taxon>Ixodida</taxon>
        <taxon>Ixodoidea</taxon>
        <taxon>Ixodidae</taxon>
        <taxon>Ixodinae</taxon>
        <taxon>Ixodes</taxon>
    </lineage>
</organism>
<protein>
    <submittedName>
        <fullName evidence="2">Putative p-element</fullName>
    </submittedName>
</protein>
<dbReference type="EMBL" id="GADI01004800">
    <property type="protein sequence ID" value="JAA69008.1"/>
    <property type="molecule type" value="mRNA"/>
</dbReference>
<feature type="domain" description="Transposable element P transposase-like RNase H" evidence="1">
    <location>
        <begin position="1"/>
        <end position="63"/>
    </location>
</feature>
<dbReference type="InterPro" id="IPR048365">
    <property type="entry name" value="TNP-like_RNaseH_N"/>
</dbReference>
<sequence length="103" mass="11997">MAKRIRTPWKQPLRYFFAHKGTTTIVLRDLLYRCYSVLVDVGLEPVAVVCDQGSQNVSLFSRLLISEKPYIYVNGKPLSLLFDALHLLKCLRNMLFKYDFKVL</sequence>
<evidence type="ECO:0000259" key="1">
    <source>
        <dbReference type="Pfam" id="PF21787"/>
    </source>
</evidence>
<evidence type="ECO:0000313" key="2">
    <source>
        <dbReference type="EMBL" id="JAA69008.1"/>
    </source>
</evidence>
<proteinExistence type="evidence at transcript level"/>
<dbReference type="AlphaFoldDB" id="A0A0K8RDR4"/>
<name>A0A0K8RDR4_IXORI</name>
<dbReference type="Pfam" id="PF21787">
    <property type="entry name" value="TNP-like_RNaseH_N"/>
    <property type="match status" value="1"/>
</dbReference>